<feature type="transmembrane region" description="Helical" evidence="14">
    <location>
        <begin position="397"/>
        <end position="419"/>
    </location>
</feature>
<feature type="transmembrane region" description="Helical" evidence="14">
    <location>
        <begin position="452"/>
        <end position="472"/>
    </location>
</feature>
<feature type="domain" description="Polycystin cation channel PKD1/PKD2" evidence="16">
    <location>
        <begin position="487"/>
        <end position="630"/>
    </location>
</feature>
<dbReference type="SUPFAM" id="SSF55486">
    <property type="entry name" value="Metalloproteases ('zincins'), catalytic domain"/>
    <property type="match status" value="1"/>
</dbReference>
<dbReference type="PANTHER" id="PTHR11533:SF299">
    <property type="entry name" value="AMINOPEPTIDASE"/>
    <property type="match status" value="1"/>
</dbReference>
<proteinExistence type="inferred from homology"/>
<feature type="region of interest" description="Disordered" evidence="13">
    <location>
        <begin position="37"/>
        <end position="218"/>
    </location>
</feature>
<evidence type="ECO:0000313" key="20">
    <source>
        <dbReference type="EMBL" id="KAH9418074.1"/>
    </source>
</evidence>
<dbReference type="InterPro" id="IPR034016">
    <property type="entry name" value="M1_APN-typ"/>
</dbReference>
<keyword evidence="6 14" id="KW-0812">Transmembrane</keyword>
<evidence type="ECO:0000259" key="19">
    <source>
        <dbReference type="Pfam" id="PF21381"/>
    </source>
</evidence>
<dbReference type="PRINTS" id="PR00756">
    <property type="entry name" value="ALADIPTASE"/>
</dbReference>
<dbReference type="Pfam" id="PF08016">
    <property type="entry name" value="PKD_channel"/>
    <property type="match status" value="1"/>
</dbReference>
<name>A0ABQ8J695_DERPT</name>
<feature type="domain" description="Peptidase M1 membrane alanine aminopeptidase" evidence="15">
    <location>
        <begin position="913"/>
        <end position="1133"/>
    </location>
</feature>
<gene>
    <name evidence="20" type="primary">ERAP1</name>
    <name evidence="20" type="ORF">DERP_008331</name>
</gene>
<feature type="compositionally biased region" description="Polar residues" evidence="13">
    <location>
        <begin position="150"/>
        <end position="175"/>
    </location>
</feature>
<reference evidence="20 21" key="1">
    <citation type="journal article" date="2018" name="J. Allergy Clin. Immunol.">
        <title>High-quality assembly of Dermatophagoides pteronyssinus genome and transcriptome reveals a wide range of novel allergens.</title>
        <authorList>
            <person name="Liu X.Y."/>
            <person name="Yang K.Y."/>
            <person name="Wang M.Q."/>
            <person name="Kwok J.S."/>
            <person name="Zeng X."/>
            <person name="Yang Z."/>
            <person name="Xiao X.J."/>
            <person name="Lau C.P."/>
            <person name="Li Y."/>
            <person name="Huang Z.M."/>
            <person name="Ba J.G."/>
            <person name="Yim A.K."/>
            <person name="Ouyang C.Y."/>
            <person name="Ngai S.M."/>
            <person name="Chan T.F."/>
            <person name="Leung E.L."/>
            <person name="Liu L."/>
            <person name="Liu Z.G."/>
            <person name="Tsui S.K."/>
        </authorList>
    </citation>
    <scope>NUCLEOTIDE SEQUENCE [LARGE SCALE GENOMIC DNA]</scope>
    <source>
        <strain evidence="20">Derp</strain>
    </source>
</reference>
<feature type="compositionally biased region" description="Low complexity" evidence="13">
    <location>
        <begin position="106"/>
        <end position="127"/>
    </location>
</feature>
<protein>
    <submittedName>
        <fullName evidence="20">Endoplasmic reticulum aminopeptidase 1</fullName>
    </submittedName>
</protein>
<feature type="domain" description="Mucolipin extracytosolic" evidence="19">
    <location>
        <begin position="317"/>
        <end position="379"/>
    </location>
</feature>
<dbReference type="EMBL" id="NJHN03000067">
    <property type="protein sequence ID" value="KAH9418074.1"/>
    <property type="molecule type" value="Genomic_DNA"/>
</dbReference>
<keyword evidence="9" id="KW-0862">Zinc</keyword>
<feature type="transmembrane region" description="Helical" evidence="14">
    <location>
        <begin position="534"/>
        <end position="556"/>
    </location>
</feature>
<dbReference type="Pfam" id="PF11838">
    <property type="entry name" value="ERAP1_C"/>
    <property type="match status" value="1"/>
</dbReference>
<evidence type="ECO:0000256" key="2">
    <source>
        <dbReference type="ARBA" id="ARBA00004141"/>
    </source>
</evidence>
<dbReference type="InterPro" id="IPR001930">
    <property type="entry name" value="Peptidase_M1"/>
</dbReference>
<dbReference type="Gene3D" id="2.60.40.1910">
    <property type="match status" value="1"/>
</dbReference>
<evidence type="ECO:0000256" key="6">
    <source>
        <dbReference type="ARBA" id="ARBA00022692"/>
    </source>
</evidence>
<dbReference type="InterPro" id="IPR049134">
    <property type="entry name" value="MCLN_ECD"/>
</dbReference>
<evidence type="ECO:0000256" key="8">
    <source>
        <dbReference type="ARBA" id="ARBA00022801"/>
    </source>
</evidence>
<evidence type="ECO:0000256" key="12">
    <source>
        <dbReference type="ARBA" id="ARBA00023136"/>
    </source>
</evidence>
<feature type="compositionally biased region" description="Low complexity" evidence="13">
    <location>
        <begin position="11"/>
        <end position="24"/>
    </location>
</feature>
<dbReference type="CDD" id="cd09601">
    <property type="entry name" value="M1_APN-Q_like"/>
    <property type="match status" value="1"/>
</dbReference>
<comment type="similarity">
    <text evidence="4">Belongs to the peptidase M1 family.</text>
</comment>
<feature type="compositionally biased region" description="Basic residues" evidence="13">
    <location>
        <begin position="135"/>
        <end position="144"/>
    </location>
</feature>
<dbReference type="InterPro" id="IPR013122">
    <property type="entry name" value="PKD1_2_channel"/>
</dbReference>
<comment type="subcellular location">
    <subcellularLocation>
        <location evidence="3">Cell membrane</location>
        <topology evidence="3">Lipid-anchor</topology>
        <topology evidence="3">GPI-anchor</topology>
    </subcellularLocation>
    <subcellularLocation>
        <location evidence="2">Membrane</location>
        <topology evidence="2">Multi-pass membrane protein</topology>
    </subcellularLocation>
</comment>
<keyword evidence="10 14" id="KW-1133">Transmembrane helix</keyword>
<evidence type="ECO:0000259" key="15">
    <source>
        <dbReference type="Pfam" id="PF01433"/>
    </source>
</evidence>
<dbReference type="Pfam" id="PF21381">
    <property type="entry name" value="MCLN_ECD"/>
    <property type="match status" value="1"/>
</dbReference>
<dbReference type="InterPro" id="IPR014782">
    <property type="entry name" value="Peptidase_M1_dom"/>
</dbReference>
<keyword evidence="11" id="KW-0482">Metalloprotease</keyword>
<comment type="caution">
    <text evidence="20">The sequence shown here is derived from an EMBL/GenBank/DDBJ whole genome shotgun (WGS) entry which is preliminary data.</text>
</comment>
<accession>A0ABQ8J695</accession>
<keyword evidence="5" id="KW-0645">Protease</keyword>
<evidence type="ECO:0000259" key="16">
    <source>
        <dbReference type="Pfam" id="PF08016"/>
    </source>
</evidence>
<feature type="transmembrane region" description="Helical" evidence="14">
    <location>
        <begin position="602"/>
        <end position="624"/>
    </location>
</feature>
<dbReference type="InterPro" id="IPR045357">
    <property type="entry name" value="Aminopeptidase_N-like_N"/>
</dbReference>
<evidence type="ECO:0000256" key="7">
    <source>
        <dbReference type="ARBA" id="ARBA00022723"/>
    </source>
</evidence>
<dbReference type="Proteomes" id="UP000887458">
    <property type="component" value="Unassembled WGS sequence"/>
</dbReference>
<keyword evidence="7" id="KW-0479">Metal-binding</keyword>
<feature type="transmembrane region" description="Helical" evidence="14">
    <location>
        <begin position="493"/>
        <end position="514"/>
    </location>
</feature>
<feature type="compositionally biased region" description="Low complexity" evidence="13">
    <location>
        <begin position="53"/>
        <end position="73"/>
    </location>
</feature>
<evidence type="ECO:0000256" key="1">
    <source>
        <dbReference type="ARBA" id="ARBA00001947"/>
    </source>
</evidence>
<dbReference type="Gene3D" id="1.25.50.20">
    <property type="match status" value="1"/>
</dbReference>
<feature type="domain" description="ERAP1-like C-terminal" evidence="17">
    <location>
        <begin position="1222"/>
        <end position="1540"/>
    </location>
</feature>
<evidence type="ECO:0000256" key="4">
    <source>
        <dbReference type="ARBA" id="ARBA00010136"/>
    </source>
</evidence>
<feature type="transmembrane region" description="Helical" evidence="14">
    <location>
        <begin position="249"/>
        <end position="267"/>
    </location>
</feature>
<evidence type="ECO:0000256" key="9">
    <source>
        <dbReference type="ARBA" id="ARBA00022833"/>
    </source>
</evidence>
<feature type="domain" description="Aminopeptidase N-like N-terminal" evidence="18">
    <location>
        <begin position="704"/>
        <end position="871"/>
    </location>
</feature>
<keyword evidence="21" id="KW-1185">Reference proteome</keyword>
<dbReference type="Pfam" id="PF01433">
    <property type="entry name" value="Peptidase_M1"/>
    <property type="match status" value="1"/>
</dbReference>
<feature type="compositionally biased region" description="Pro residues" evidence="13">
    <location>
        <begin position="93"/>
        <end position="105"/>
    </location>
</feature>
<dbReference type="GO" id="GO:0004177">
    <property type="term" value="F:aminopeptidase activity"/>
    <property type="evidence" value="ECO:0007669"/>
    <property type="project" value="UniProtKB-KW"/>
</dbReference>
<dbReference type="Pfam" id="PF17900">
    <property type="entry name" value="Peptidase_M1_N"/>
    <property type="match status" value="1"/>
</dbReference>
<evidence type="ECO:0000256" key="11">
    <source>
        <dbReference type="ARBA" id="ARBA00023049"/>
    </source>
</evidence>
<dbReference type="Gene3D" id="2.60.40.1730">
    <property type="entry name" value="tricorn interacting facor f3 domain"/>
    <property type="match status" value="1"/>
</dbReference>
<dbReference type="InterPro" id="IPR050344">
    <property type="entry name" value="Peptidase_M1_aminopeptidases"/>
</dbReference>
<dbReference type="PANTHER" id="PTHR11533">
    <property type="entry name" value="PROTEASE M1 ZINC METALLOPROTEASE"/>
    <property type="match status" value="1"/>
</dbReference>
<evidence type="ECO:0000256" key="5">
    <source>
        <dbReference type="ARBA" id="ARBA00022670"/>
    </source>
</evidence>
<evidence type="ECO:0000313" key="21">
    <source>
        <dbReference type="Proteomes" id="UP000887458"/>
    </source>
</evidence>
<feature type="compositionally biased region" description="Low complexity" evidence="13">
    <location>
        <begin position="179"/>
        <end position="192"/>
    </location>
</feature>
<evidence type="ECO:0000259" key="17">
    <source>
        <dbReference type="Pfam" id="PF11838"/>
    </source>
</evidence>
<evidence type="ECO:0000256" key="10">
    <source>
        <dbReference type="ARBA" id="ARBA00022989"/>
    </source>
</evidence>
<sequence>MSESVHAVVSNRQQQQRNCHNNNDDNLIQDVQQQQSIDNVHDDDDDIDIIGRSTNTDMTNMMPTTSSSLSSSNYFTRNFQQQQQSSSLNSSSSPPPNHQQQPPPISLSLQQQQQNSKRLRNSSSESSAVPTIHGYNHHHHHNHHPMATINPITMTTPNQFFQNSNITTLPPSSSDYPYHQHLSQQQQQQQSLNDNGKNNSTTQPTTTTTNEWSIDNNNSGLQQYRNRLRRRLRYHFMSPIDKWKIKGRFPWKLLLQIIKIILVILFGNNTDSIRMADNSMLMTLHDLFLLHWDSSLDHQTIPPNIGPYAVYTKDDEQLQFESLIHLSIRFPLRVILLNTLTTSNIPRCYDLNLAINFNNRPHSGEIAITMSLNKLLINCNGNLKAYNHATRLHEITIVINMIVLFLCSMSLILCLRTLMNAQSLRKETNRFFTVAYKRSLDTHSSLHFIDGWILMIVFNDCLLMIGTIINLLRLFDLIGPHRIDSIHPIEWDNLCSALLGVGLLLVWFGILRYLTFFDQYNILLVTIKHSLSRVLRFMLCVLVLYGGFCFSGWIILGPYHFKFYTLARTSECLFALMNGDDVFATFAYLESTSLFVWWFSRFYLYSYVLLFIYVVLSLFIAILMDSYETIKDYYAHRSNQRTVRVDFTWSNDQLSRFLIAIFNDNDDDNNLDSLSSYHEFILNYYDTNNQTFPWNNVRLPSFIQPKHYDLFMQPDIERLINKGNVSIRFKINEQTKFIIIHSKKLNITSITIKDLNNQTNHINIQKYSECIKLEQLYIEFDQYLLINNQYCLYLEFCRKIEDQLEGFYVSSYFNEKLQIKRHLLTTHFEPTLARTAFPCFDEPAMKASFQLSIVHDEQYKAYFNTEKIDEKLPMSTYVIAFVVCDFSFVPGETINGIRTGALVPIGQEQNVMFALNATKHILAYFERFFKIPYPLKKLDLVAVPDFGAGAMENWGLITFRMTALLYNEQDSSSEVKEQVAIVVAHEIAHQWFGNLVTMNWWNDLWLNEGFASYVENLGVDFIHPEWRMLDQFVISTSQHALALDSLFSSHPINTTVINPADIEGIFDLISYKKGSCLIRMIVDFLGIENLQSGLENYLNRYKFQTTRTSQLWECFSQVSISLPINVSAIMDTWIFQQGYPVIMVEWNQNGTEIIVKQQRFISSLSPNEFEQQLNDNQSILMINQTWIVPLTIITSTNINQNQVYWLNSTQKRIHLNRKENPWFKLNRKQSGFYRVNYEPTIWQQLIQILYSSNDKNHILSPSDRAGLIDDALSLMRNGYLDVEIAMNLTKYLENGEQDYVPWETLLTHFGTFDAVMPQNPLLHRYILRLILPMIKQLDWNERPTDGMFEKKLRAILLRAAVYYGHKQSIDKALYYFRQWMLEKKAVPANIRDIVYSAGIEYGSDKEWNYCWQKYLNTMIASEKRLLLGILGSTRNHYLLSKYLQSSLNRTKIRTQDTYFVIQNVARNPIGRDMAWKFIRSNWQQIFDILGMGSFALDTIISETTWHFSTKFDYDQVDHYFRHVPLGSGKSAVKQSLEKIRSNIYWKQFIESKLIDWLEQEEKK</sequence>
<evidence type="ECO:0000256" key="13">
    <source>
        <dbReference type="SAM" id="MobiDB-lite"/>
    </source>
</evidence>
<organism evidence="20 21">
    <name type="scientific">Dermatophagoides pteronyssinus</name>
    <name type="common">European house dust mite</name>
    <dbReference type="NCBI Taxonomy" id="6956"/>
    <lineage>
        <taxon>Eukaryota</taxon>
        <taxon>Metazoa</taxon>
        <taxon>Ecdysozoa</taxon>
        <taxon>Arthropoda</taxon>
        <taxon>Chelicerata</taxon>
        <taxon>Arachnida</taxon>
        <taxon>Acari</taxon>
        <taxon>Acariformes</taxon>
        <taxon>Sarcoptiformes</taxon>
        <taxon>Astigmata</taxon>
        <taxon>Psoroptidia</taxon>
        <taxon>Analgoidea</taxon>
        <taxon>Pyroglyphidae</taxon>
        <taxon>Dermatophagoidinae</taxon>
        <taxon>Dermatophagoides</taxon>
    </lineage>
</organism>
<reference evidence="20 21" key="2">
    <citation type="journal article" date="2022" name="Mol. Biol. Evol.">
        <title>Comparative Genomics Reveals Insights into the Divergent Evolution of Astigmatic Mites and Household Pest Adaptations.</title>
        <authorList>
            <person name="Xiong Q."/>
            <person name="Wan A.T."/>
            <person name="Liu X."/>
            <person name="Fung C.S."/>
            <person name="Xiao X."/>
            <person name="Malainual N."/>
            <person name="Hou J."/>
            <person name="Wang L."/>
            <person name="Wang M."/>
            <person name="Yang K.Y."/>
            <person name="Cui Y."/>
            <person name="Leung E.L."/>
            <person name="Nong W."/>
            <person name="Shin S.K."/>
            <person name="Au S.W."/>
            <person name="Jeong K.Y."/>
            <person name="Chew F.T."/>
            <person name="Hui J.H."/>
            <person name="Leung T.F."/>
            <person name="Tungtrongchitr A."/>
            <person name="Zhong N."/>
            <person name="Liu Z."/>
            <person name="Tsui S.K."/>
        </authorList>
    </citation>
    <scope>NUCLEOTIDE SEQUENCE [LARGE SCALE GENOMIC DNA]</scope>
    <source>
        <strain evidence="20">Derp</strain>
    </source>
</reference>
<comment type="cofactor">
    <cofactor evidence="1">
        <name>Zn(2+)</name>
        <dbReference type="ChEBI" id="CHEBI:29105"/>
    </cofactor>
</comment>
<dbReference type="SUPFAM" id="SSF63737">
    <property type="entry name" value="Leukotriene A4 hydrolase N-terminal domain"/>
    <property type="match status" value="1"/>
</dbReference>
<keyword evidence="20" id="KW-0031">Aminopeptidase</keyword>
<dbReference type="InterPro" id="IPR027268">
    <property type="entry name" value="Peptidase_M4/M1_CTD_sf"/>
</dbReference>
<dbReference type="InterPro" id="IPR042097">
    <property type="entry name" value="Aminopeptidase_N-like_N_sf"/>
</dbReference>
<feature type="region of interest" description="Disordered" evidence="13">
    <location>
        <begin position="1"/>
        <end position="24"/>
    </location>
</feature>
<dbReference type="InterPro" id="IPR024571">
    <property type="entry name" value="ERAP1-like_C_dom"/>
</dbReference>
<feature type="compositionally biased region" description="Low complexity" evidence="13">
    <location>
        <begin position="80"/>
        <end position="92"/>
    </location>
</feature>
<evidence type="ECO:0000259" key="18">
    <source>
        <dbReference type="Pfam" id="PF17900"/>
    </source>
</evidence>
<evidence type="ECO:0000256" key="3">
    <source>
        <dbReference type="ARBA" id="ARBA00004609"/>
    </source>
</evidence>
<evidence type="ECO:0000256" key="14">
    <source>
        <dbReference type="SAM" id="Phobius"/>
    </source>
</evidence>
<keyword evidence="8" id="KW-0378">Hydrolase</keyword>
<keyword evidence="12 14" id="KW-0472">Membrane</keyword>
<dbReference type="Gene3D" id="1.10.390.10">
    <property type="entry name" value="Neutral Protease Domain 2"/>
    <property type="match status" value="1"/>
</dbReference>